<proteinExistence type="predicted"/>
<dbReference type="InterPro" id="IPR000424">
    <property type="entry name" value="Primosome_PriB/ssb"/>
</dbReference>
<dbReference type="GO" id="GO:0003677">
    <property type="term" value="F:DNA binding"/>
    <property type="evidence" value="ECO:0007669"/>
    <property type="project" value="UniProtKB-KW"/>
</dbReference>
<dbReference type="Gene3D" id="2.40.50.140">
    <property type="entry name" value="Nucleic acid-binding proteins"/>
    <property type="match status" value="1"/>
</dbReference>
<keyword evidence="4" id="KW-1185">Reference proteome</keyword>
<sequence length="231" mass="24167">MVARAEREVDQGGHPRVVQREVIRHHTDVRALAAHTAADLHGERDHLASLAHRTGDPGLLDIAVLAHRLAQDADAIGRSARADRQRQGADRARTALRTAPAGNTAATLSPQFAAPPTARAEPVAAPAVLTGTLTRGPELRTADGMPVARLQIALDPNQHGAAHLMVVTLTGHAARSAAACHLALGARVVLAGTQTLHHYTRADGIPHSAVSFNAIAFGPDLTHKAPLATAR</sequence>
<evidence type="ECO:0000313" key="3">
    <source>
        <dbReference type="EMBL" id="MFC1405800.1"/>
    </source>
</evidence>
<dbReference type="Proteomes" id="UP001592528">
    <property type="component" value="Unassembled WGS sequence"/>
</dbReference>
<reference evidence="3 4" key="1">
    <citation type="submission" date="2024-09" db="EMBL/GenBank/DDBJ databases">
        <authorList>
            <person name="Lee S.D."/>
        </authorList>
    </citation>
    <scope>NUCLEOTIDE SEQUENCE [LARGE SCALE GENOMIC DNA]</scope>
    <source>
        <strain evidence="3 4">N1-5</strain>
    </source>
</reference>
<organism evidence="3 4">
    <name type="scientific">Streptacidiphilus cavernicola</name>
    <dbReference type="NCBI Taxonomy" id="3342716"/>
    <lineage>
        <taxon>Bacteria</taxon>
        <taxon>Bacillati</taxon>
        <taxon>Actinomycetota</taxon>
        <taxon>Actinomycetes</taxon>
        <taxon>Kitasatosporales</taxon>
        <taxon>Streptomycetaceae</taxon>
        <taxon>Streptacidiphilus</taxon>
    </lineage>
</organism>
<dbReference type="SUPFAM" id="SSF50249">
    <property type="entry name" value="Nucleic acid-binding proteins"/>
    <property type="match status" value="1"/>
</dbReference>
<dbReference type="PROSITE" id="PS50935">
    <property type="entry name" value="SSB"/>
    <property type="match status" value="1"/>
</dbReference>
<protein>
    <submittedName>
        <fullName evidence="3">Single-stranded DNA-binding protein</fullName>
    </submittedName>
</protein>
<gene>
    <name evidence="3" type="ORF">ACEZDJ_31370</name>
</gene>
<name>A0ABV6UWE6_9ACTN</name>
<evidence type="ECO:0000256" key="2">
    <source>
        <dbReference type="PROSITE-ProRule" id="PRU00252"/>
    </source>
</evidence>
<accession>A0ABV6UWE6</accession>
<evidence type="ECO:0000313" key="4">
    <source>
        <dbReference type="Proteomes" id="UP001592528"/>
    </source>
</evidence>
<dbReference type="EMBL" id="JBHEZZ010000023">
    <property type="protein sequence ID" value="MFC1405800.1"/>
    <property type="molecule type" value="Genomic_DNA"/>
</dbReference>
<dbReference type="RefSeq" id="WP_030263702.1">
    <property type="nucleotide sequence ID" value="NZ_JBHEZZ010000023.1"/>
</dbReference>
<dbReference type="InterPro" id="IPR012340">
    <property type="entry name" value="NA-bd_OB-fold"/>
</dbReference>
<comment type="caution">
    <text evidence="3">The sequence shown here is derived from an EMBL/GenBank/DDBJ whole genome shotgun (WGS) entry which is preliminary data.</text>
</comment>
<keyword evidence="1 2" id="KW-0238">DNA-binding</keyword>
<evidence type="ECO:0000256" key="1">
    <source>
        <dbReference type="ARBA" id="ARBA00023125"/>
    </source>
</evidence>